<reference evidence="2" key="1">
    <citation type="submission" date="2022-08" db="EMBL/GenBank/DDBJ databases">
        <authorList>
            <consortium name="DOE Joint Genome Institute"/>
            <person name="Min B."/>
            <person name="Riley R."/>
            <person name="Sierra-Patev S."/>
            <person name="Naranjo-Ortiz M."/>
            <person name="Looney B."/>
            <person name="Konkel Z."/>
            <person name="Slot J.C."/>
            <person name="Sakamoto Y."/>
            <person name="Steenwyk J.L."/>
            <person name="Rokas A."/>
            <person name="Carro J."/>
            <person name="Camarero S."/>
            <person name="Ferreira P."/>
            <person name="Molpeceres G."/>
            <person name="Ruiz-Duenas F.J."/>
            <person name="Serrano A."/>
            <person name="Henrissat B."/>
            <person name="Drula E."/>
            <person name="Hughes K.W."/>
            <person name="Mata J.L."/>
            <person name="Ishikawa N.K."/>
            <person name="Vargas-Isla R."/>
            <person name="Ushijima S."/>
            <person name="Smith C.A."/>
            <person name="Ahrendt S."/>
            <person name="Andreopoulos W."/>
            <person name="He G."/>
            <person name="Labutti K."/>
            <person name="Lipzen A."/>
            <person name="Ng V."/>
            <person name="Sandor L."/>
            <person name="Barry K."/>
            <person name="Martinez A.T."/>
            <person name="Xiao Y."/>
            <person name="Gibbons J.G."/>
            <person name="Terashima K."/>
            <person name="Hibbett D.S."/>
            <person name="Grigoriev I.V."/>
        </authorList>
    </citation>
    <scope>NUCLEOTIDE SEQUENCE</scope>
    <source>
        <strain evidence="2">TFB10827</strain>
    </source>
</reference>
<dbReference type="InterPro" id="IPR046523">
    <property type="entry name" value="UTP20_dom"/>
</dbReference>
<dbReference type="EMBL" id="MU790513">
    <property type="protein sequence ID" value="KAJ4001080.1"/>
    <property type="molecule type" value="Genomic_DNA"/>
</dbReference>
<gene>
    <name evidence="2" type="ORF">F5050DRAFT_1820286</name>
</gene>
<proteinExistence type="predicted"/>
<evidence type="ECO:0000313" key="3">
    <source>
        <dbReference type="Proteomes" id="UP001163828"/>
    </source>
</evidence>
<protein>
    <recommendedName>
        <fullName evidence="1">U3 small nucleolar RNA-associated protein 20 domain-containing protein</fullName>
    </recommendedName>
</protein>
<accession>A0ABQ8QRQ9</accession>
<dbReference type="Proteomes" id="UP001163828">
    <property type="component" value="Unassembled WGS sequence"/>
</dbReference>
<name>A0ABQ8QRQ9_9AGAR</name>
<sequence length="199" mass="21651">MKQPALEAACHLDPSSEVSLVMVIQRNLDLAAALPRSENQCSDESRTEQNTYHLVHVTKEEGSGNGSVPDIAFVSSEMIFGESGKDDLAEGFKTKLREVKTSSSKGLDWFHITAGSVSVYRINVLLLPLRDIMHETESLKVLMQSVDEVLKHNASGLNTNTHIAPSEALSGVIPLPYAHHSEFPFSPTSGSPEETSHKG</sequence>
<evidence type="ECO:0000313" key="2">
    <source>
        <dbReference type="EMBL" id="KAJ4001080.1"/>
    </source>
</evidence>
<dbReference type="Pfam" id="PF20416">
    <property type="entry name" value="UTP20"/>
    <property type="match status" value="1"/>
</dbReference>
<feature type="domain" description="U3 small nucleolar RNA-associated protein 20" evidence="1">
    <location>
        <begin position="61"/>
        <end position="170"/>
    </location>
</feature>
<evidence type="ECO:0000259" key="1">
    <source>
        <dbReference type="Pfam" id="PF20416"/>
    </source>
</evidence>
<keyword evidence="3" id="KW-1185">Reference proteome</keyword>
<organism evidence="2 3">
    <name type="scientific">Lentinula boryana</name>
    <dbReference type="NCBI Taxonomy" id="40481"/>
    <lineage>
        <taxon>Eukaryota</taxon>
        <taxon>Fungi</taxon>
        <taxon>Dikarya</taxon>
        <taxon>Basidiomycota</taxon>
        <taxon>Agaricomycotina</taxon>
        <taxon>Agaricomycetes</taxon>
        <taxon>Agaricomycetidae</taxon>
        <taxon>Agaricales</taxon>
        <taxon>Marasmiineae</taxon>
        <taxon>Omphalotaceae</taxon>
        <taxon>Lentinula</taxon>
    </lineage>
</organism>
<comment type="caution">
    <text evidence="2">The sequence shown here is derived from an EMBL/GenBank/DDBJ whole genome shotgun (WGS) entry which is preliminary data.</text>
</comment>